<dbReference type="GO" id="GO:0005737">
    <property type="term" value="C:cytoplasm"/>
    <property type="evidence" value="ECO:0007669"/>
    <property type="project" value="UniProtKB-SubCell"/>
</dbReference>
<dbReference type="GO" id="GO:0005507">
    <property type="term" value="F:copper ion binding"/>
    <property type="evidence" value="ECO:0007669"/>
    <property type="project" value="TreeGrafter"/>
</dbReference>
<dbReference type="InterPro" id="IPR036822">
    <property type="entry name" value="CutC-like_dom_sf"/>
</dbReference>
<dbReference type="HAMAP" id="MF_00795">
    <property type="entry name" value="CutC"/>
    <property type="match status" value="1"/>
</dbReference>
<protein>
    <recommendedName>
        <fullName evidence="2">PF03932 family protein CutC</fullName>
    </recommendedName>
</protein>
<dbReference type="Pfam" id="PF03932">
    <property type="entry name" value="CutC"/>
    <property type="match status" value="1"/>
</dbReference>
<dbReference type="PANTHER" id="PTHR12598">
    <property type="entry name" value="COPPER HOMEOSTASIS PROTEIN CUTC"/>
    <property type="match status" value="1"/>
</dbReference>
<organism evidence="3 4">
    <name type="scientific">Salinicoccus roseus</name>
    <dbReference type="NCBI Taxonomy" id="45670"/>
    <lineage>
        <taxon>Bacteria</taxon>
        <taxon>Bacillati</taxon>
        <taxon>Bacillota</taxon>
        <taxon>Bacilli</taxon>
        <taxon>Bacillales</taxon>
        <taxon>Staphylococcaceae</taxon>
        <taxon>Salinicoccus</taxon>
    </lineage>
</organism>
<comment type="subcellular location">
    <subcellularLocation>
        <location evidence="2">Cytoplasm</location>
    </subcellularLocation>
</comment>
<accession>A0A265EAI3</accession>
<dbReference type="SUPFAM" id="SSF110395">
    <property type="entry name" value="CutC-like"/>
    <property type="match status" value="1"/>
</dbReference>
<name>A0A265EAI3_9STAP</name>
<evidence type="ECO:0000256" key="1">
    <source>
        <dbReference type="ARBA" id="ARBA00007768"/>
    </source>
</evidence>
<keyword evidence="2" id="KW-0963">Cytoplasm</keyword>
<comment type="caution">
    <text evidence="3">The sequence shown here is derived from an EMBL/GenBank/DDBJ whole genome shotgun (WGS) entry which is preliminary data.</text>
</comment>
<dbReference type="PANTHER" id="PTHR12598:SF0">
    <property type="entry name" value="COPPER HOMEOSTASIS PROTEIN CUTC HOMOLOG"/>
    <property type="match status" value="1"/>
</dbReference>
<evidence type="ECO:0000313" key="4">
    <source>
        <dbReference type="Proteomes" id="UP000216682"/>
    </source>
</evidence>
<evidence type="ECO:0000313" key="3">
    <source>
        <dbReference type="EMBL" id="OZT78584.1"/>
    </source>
</evidence>
<dbReference type="AlphaFoldDB" id="A0A265EAI3"/>
<comment type="caution">
    <text evidence="2">Once thought to be involved in copper homeostasis, experiments in E.coli have shown this is not the case.</text>
</comment>
<evidence type="ECO:0000256" key="2">
    <source>
        <dbReference type="HAMAP-Rule" id="MF_00795"/>
    </source>
</evidence>
<proteinExistence type="inferred from homology"/>
<dbReference type="Gene3D" id="3.20.20.380">
    <property type="entry name" value="Copper homeostasis (CutC) domain"/>
    <property type="match status" value="1"/>
</dbReference>
<dbReference type="Proteomes" id="UP000216682">
    <property type="component" value="Unassembled WGS sequence"/>
</dbReference>
<reference evidence="3 4" key="1">
    <citation type="submission" date="2017-07" db="EMBL/GenBank/DDBJ databases">
        <title>Shotgun whole genome sequences of three halophilic bacterial isolates.</title>
        <authorList>
            <person name="Pozzo T."/>
            <person name="Higdon S.M."/>
            <person name="Quillaguaman J."/>
        </authorList>
    </citation>
    <scope>NUCLEOTIDE SEQUENCE [LARGE SCALE GENOMIC DNA]</scope>
    <source>
        <strain evidence="3 4">BU-1</strain>
    </source>
</reference>
<gene>
    <name evidence="2" type="primary">cutC</name>
    <name evidence="3" type="ORF">CFN03_04715</name>
</gene>
<dbReference type="EMBL" id="NPEZ01000001">
    <property type="protein sequence ID" value="OZT78584.1"/>
    <property type="molecule type" value="Genomic_DNA"/>
</dbReference>
<dbReference type="InterPro" id="IPR005627">
    <property type="entry name" value="CutC-like"/>
</dbReference>
<comment type="similarity">
    <text evidence="1 2">Belongs to the CutC family.</text>
</comment>
<sequence>MHFHRVKVIYGGDGMIIEGIATNIQDVHDLNRFGADRIELCSGMEQDGLTPAMALVKEAVEASSIPINVMIRPHDLSFRYTDREVMQMEDQIREVGSYGANGIVIGALAEDGRIDANALESFISICGEMDITFHKAFDALDDQVEGLKMLFKYPEVKTILTSGGPGGVTDNFGKLQKLMKKTEGTHITIMPGGGLNTDNVTEMVEKLKPESLHFGTGIRSFKSYEAGISGEKLAFIRSAGRNRR</sequence>